<proteinExistence type="predicted"/>
<evidence type="ECO:0000256" key="1">
    <source>
        <dbReference type="SAM" id="Phobius"/>
    </source>
</evidence>
<keyword evidence="1" id="KW-0472">Membrane</keyword>
<feature type="transmembrane region" description="Helical" evidence="1">
    <location>
        <begin position="84"/>
        <end position="106"/>
    </location>
</feature>
<dbReference type="Proteomes" id="UP001243846">
    <property type="component" value="Unassembled WGS sequence"/>
</dbReference>
<feature type="transmembrane region" description="Helical" evidence="1">
    <location>
        <begin position="15"/>
        <end position="38"/>
    </location>
</feature>
<name>A0ABT8D5Q5_9RHOB</name>
<dbReference type="EMBL" id="JAUFRC010000001">
    <property type="protein sequence ID" value="MDN3711616.1"/>
    <property type="molecule type" value="Genomic_DNA"/>
</dbReference>
<evidence type="ECO:0000313" key="3">
    <source>
        <dbReference type="Proteomes" id="UP001243846"/>
    </source>
</evidence>
<accession>A0ABT8D5Q5</accession>
<sequence length="150" mass="15088">MTEDPTPIWASAKAAFLAVPVLGTALWGGLGGATNALVIKVTALEALRHVAIGAAIAAGLGGLGAPLVGHWLGLPPGTLNAPEGAAGGTVAYLTGSLGAAVFDVLLHRIRRGGCRVIIRDPRPQIDCPLRAFCLRVIMAGCVVIAAAALK</sequence>
<keyword evidence="1" id="KW-0812">Transmembrane</keyword>
<feature type="transmembrane region" description="Helical" evidence="1">
    <location>
        <begin position="127"/>
        <end position="149"/>
    </location>
</feature>
<protein>
    <submittedName>
        <fullName evidence="2">Uncharacterized protein</fullName>
    </submittedName>
</protein>
<comment type="caution">
    <text evidence="2">The sequence shown here is derived from an EMBL/GenBank/DDBJ whole genome shotgun (WGS) entry which is preliminary data.</text>
</comment>
<keyword evidence="1" id="KW-1133">Transmembrane helix</keyword>
<evidence type="ECO:0000313" key="2">
    <source>
        <dbReference type="EMBL" id="MDN3711616.1"/>
    </source>
</evidence>
<keyword evidence="3" id="KW-1185">Reference proteome</keyword>
<gene>
    <name evidence="2" type="ORF">QWZ10_06900</name>
</gene>
<dbReference type="RefSeq" id="WP_377785802.1">
    <property type="nucleotide sequence ID" value="NZ_JBHUOC010000001.1"/>
</dbReference>
<feature type="transmembrane region" description="Helical" evidence="1">
    <location>
        <begin position="50"/>
        <end position="72"/>
    </location>
</feature>
<reference evidence="3" key="1">
    <citation type="journal article" date="2019" name="Int. J. Syst. Evol. Microbiol.">
        <title>The Global Catalogue of Microorganisms (GCM) 10K type strain sequencing project: providing services to taxonomists for standard genome sequencing and annotation.</title>
        <authorList>
            <consortium name="The Broad Institute Genomics Platform"/>
            <consortium name="The Broad Institute Genome Sequencing Center for Infectious Disease"/>
            <person name="Wu L."/>
            <person name="Ma J."/>
        </authorList>
    </citation>
    <scope>NUCLEOTIDE SEQUENCE [LARGE SCALE GENOMIC DNA]</scope>
    <source>
        <strain evidence="3">CECT 8482</strain>
    </source>
</reference>
<organism evidence="2 3">
    <name type="scientific">Paracoccus cavernae</name>
    <dbReference type="NCBI Taxonomy" id="1571207"/>
    <lineage>
        <taxon>Bacteria</taxon>
        <taxon>Pseudomonadati</taxon>
        <taxon>Pseudomonadota</taxon>
        <taxon>Alphaproteobacteria</taxon>
        <taxon>Rhodobacterales</taxon>
        <taxon>Paracoccaceae</taxon>
        <taxon>Paracoccus</taxon>
    </lineage>
</organism>